<dbReference type="AlphaFoldDB" id="A0A4Y7RG05"/>
<proteinExistence type="predicted"/>
<gene>
    <name evidence="2" type="primary">sigB</name>
    <name evidence="2" type="ORF">Psch_01258</name>
</gene>
<dbReference type="Gene3D" id="1.10.10.10">
    <property type="entry name" value="Winged helix-like DNA-binding domain superfamily/Winged helix DNA-binding domain"/>
    <property type="match status" value="1"/>
</dbReference>
<dbReference type="Pfam" id="PF08281">
    <property type="entry name" value="Sigma70_r4_2"/>
    <property type="match status" value="1"/>
</dbReference>
<reference evidence="2 3" key="1">
    <citation type="journal article" date="2018" name="Environ. Microbiol.">
        <title>Novel energy conservation strategies and behaviour of Pelotomaculum schinkii driving syntrophic propionate catabolism.</title>
        <authorList>
            <person name="Hidalgo-Ahumada C.A.P."/>
            <person name="Nobu M.K."/>
            <person name="Narihiro T."/>
            <person name="Tamaki H."/>
            <person name="Liu W.T."/>
            <person name="Kamagata Y."/>
            <person name="Stams A.J.M."/>
            <person name="Imachi H."/>
            <person name="Sousa D.Z."/>
        </authorList>
    </citation>
    <scope>NUCLEOTIDE SEQUENCE [LARGE SCALE GENOMIC DNA]</scope>
    <source>
        <strain evidence="2 3">HH</strain>
    </source>
</reference>
<accession>A0A4Y7RG05</accession>
<dbReference type="GO" id="GO:0003677">
    <property type="term" value="F:DNA binding"/>
    <property type="evidence" value="ECO:0007669"/>
    <property type="project" value="InterPro"/>
</dbReference>
<evidence type="ECO:0000313" key="2">
    <source>
        <dbReference type="EMBL" id="TEB07703.1"/>
    </source>
</evidence>
<protein>
    <submittedName>
        <fullName evidence="2">RNA polymerase sigma-B factor</fullName>
    </submittedName>
</protein>
<feature type="domain" description="RNA polymerase sigma factor 70 region 4 type 2" evidence="1">
    <location>
        <begin position="51"/>
        <end position="101"/>
    </location>
</feature>
<dbReference type="InterPro" id="IPR036388">
    <property type="entry name" value="WH-like_DNA-bd_sf"/>
</dbReference>
<dbReference type="InterPro" id="IPR013249">
    <property type="entry name" value="RNA_pol_sigma70_r4_t2"/>
</dbReference>
<dbReference type="NCBIfam" id="TIGR02937">
    <property type="entry name" value="sigma70-ECF"/>
    <property type="match status" value="1"/>
</dbReference>
<dbReference type="Proteomes" id="UP000298324">
    <property type="component" value="Unassembled WGS sequence"/>
</dbReference>
<dbReference type="GO" id="GO:0006352">
    <property type="term" value="P:DNA-templated transcription initiation"/>
    <property type="evidence" value="ECO:0007669"/>
    <property type="project" value="InterPro"/>
</dbReference>
<dbReference type="CDD" id="cd06171">
    <property type="entry name" value="Sigma70_r4"/>
    <property type="match status" value="1"/>
</dbReference>
<dbReference type="InterPro" id="IPR013324">
    <property type="entry name" value="RNA_pol_sigma_r3/r4-like"/>
</dbReference>
<evidence type="ECO:0000313" key="3">
    <source>
        <dbReference type="Proteomes" id="UP000298324"/>
    </source>
</evidence>
<comment type="caution">
    <text evidence="2">The sequence shown here is derived from an EMBL/GenBank/DDBJ whole genome shotgun (WGS) entry which is preliminary data.</text>
</comment>
<dbReference type="GO" id="GO:0016987">
    <property type="term" value="F:sigma factor activity"/>
    <property type="evidence" value="ECO:0007669"/>
    <property type="project" value="InterPro"/>
</dbReference>
<sequence length="113" mass="12725">MTKKYRRLDEHELLLLNGPATQDTDSDKLTMLDAIPALVDVPGEAEDMVFIQEALLLLTPQEQRVVQATILDGFTEREAAKELGISQPVVHRTKERALKKLRKRFALDKSAGK</sequence>
<evidence type="ECO:0000259" key="1">
    <source>
        <dbReference type="Pfam" id="PF08281"/>
    </source>
</evidence>
<dbReference type="EMBL" id="QFGA01000001">
    <property type="protein sequence ID" value="TEB07703.1"/>
    <property type="molecule type" value="Genomic_DNA"/>
</dbReference>
<dbReference type="SUPFAM" id="SSF88659">
    <property type="entry name" value="Sigma3 and sigma4 domains of RNA polymerase sigma factors"/>
    <property type="match status" value="1"/>
</dbReference>
<name>A0A4Y7RG05_9FIRM</name>
<keyword evidence="3" id="KW-1185">Reference proteome</keyword>
<dbReference type="InterPro" id="IPR014284">
    <property type="entry name" value="RNA_pol_sigma-70_dom"/>
</dbReference>
<organism evidence="2 3">
    <name type="scientific">Pelotomaculum schinkii</name>
    <dbReference type="NCBI Taxonomy" id="78350"/>
    <lineage>
        <taxon>Bacteria</taxon>
        <taxon>Bacillati</taxon>
        <taxon>Bacillota</taxon>
        <taxon>Clostridia</taxon>
        <taxon>Eubacteriales</taxon>
        <taxon>Desulfotomaculaceae</taxon>
        <taxon>Pelotomaculum</taxon>
    </lineage>
</organism>